<evidence type="ECO:0000256" key="5">
    <source>
        <dbReference type="ARBA" id="ARBA00022448"/>
    </source>
</evidence>
<keyword evidence="5" id="KW-0813">Transport</keyword>
<evidence type="ECO:0000256" key="6">
    <source>
        <dbReference type="ARBA" id="ARBA00022475"/>
    </source>
</evidence>
<evidence type="ECO:0000256" key="9">
    <source>
        <dbReference type="ARBA" id="ARBA00023136"/>
    </source>
</evidence>
<evidence type="ECO:0000256" key="8">
    <source>
        <dbReference type="ARBA" id="ARBA00022989"/>
    </source>
</evidence>
<keyword evidence="7 10" id="KW-0812">Transmembrane</keyword>
<keyword evidence="9 10" id="KW-0472">Membrane</keyword>
<evidence type="ECO:0000256" key="7">
    <source>
        <dbReference type="ARBA" id="ARBA00022692"/>
    </source>
</evidence>
<comment type="subcellular location">
    <subcellularLocation>
        <location evidence="2">Cell membrane</location>
        <topology evidence="2">Multi-pass membrane protein</topology>
    </subcellularLocation>
</comment>
<evidence type="ECO:0000256" key="4">
    <source>
        <dbReference type="ARBA" id="ARBA00017522"/>
    </source>
</evidence>
<feature type="transmembrane region" description="Helical" evidence="10">
    <location>
        <begin position="71"/>
        <end position="88"/>
    </location>
</feature>
<comment type="function">
    <text evidence="1">Required for nicotinamide riboside transport across the inner membrane.</text>
</comment>
<accession>A0ABZ3D9M1</accession>
<keyword evidence="8 10" id="KW-1133">Transmembrane helix</keyword>
<evidence type="ECO:0000256" key="1">
    <source>
        <dbReference type="ARBA" id="ARBA00002672"/>
    </source>
</evidence>
<dbReference type="RefSeq" id="WP_342629462.1">
    <property type="nucleotide sequence ID" value="NZ_CP152276.1"/>
</dbReference>
<evidence type="ECO:0000313" key="12">
    <source>
        <dbReference type="Proteomes" id="UP001449795"/>
    </source>
</evidence>
<dbReference type="Pfam" id="PF04973">
    <property type="entry name" value="NMN_transporter"/>
    <property type="match status" value="1"/>
</dbReference>
<evidence type="ECO:0000256" key="2">
    <source>
        <dbReference type="ARBA" id="ARBA00004651"/>
    </source>
</evidence>
<keyword evidence="6" id="KW-1003">Cell membrane</keyword>
<evidence type="ECO:0000313" key="11">
    <source>
        <dbReference type="EMBL" id="XAE44157.1"/>
    </source>
</evidence>
<dbReference type="InterPro" id="IPR006419">
    <property type="entry name" value="NMN_transpt_PnuC"/>
</dbReference>
<reference evidence="11 12" key="1">
    <citation type="submission" date="2024-04" db="EMBL/GenBank/DDBJ databases">
        <title>Complete genome sequence of Nguyenibacter vanlangesis HBCM-1154, a strain capable of nitrogen fixation, IAA production, and phosphorus solubilization isolated from sugarcane soil.</title>
        <authorList>
            <person name="MY HANH P."/>
        </authorList>
    </citation>
    <scope>NUCLEOTIDE SEQUENCE [LARGE SCALE GENOMIC DNA]</scope>
    <source>
        <strain evidence="11 12">HBCM 1154</strain>
    </source>
</reference>
<feature type="transmembrane region" description="Helical" evidence="10">
    <location>
        <begin position="180"/>
        <end position="197"/>
    </location>
</feature>
<dbReference type="NCBIfam" id="TIGR01528">
    <property type="entry name" value="NMN_trans_PnuC"/>
    <property type="match status" value="1"/>
</dbReference>
<sequence>MNIFSVNNILVHIPIGRAGYDLSWVEAIGTAFCLPCIWLASRERVENYAFGLVNVTCFAVIFFQIQLYASLLLQIFFFAANLYGWYAWTRPRENAAAAPAVLWLAPARLALCACACAVAIALLSVSIDTLFGAITRAAVALGAPRPARLAPDPFPVWDSTVLILQVAAMILMTRKYVESWILWSTTYALGVLLYYAQGVMVMALENIVLTAISVSGTREWILAARGPRRT</sequence>
<comment type="similarity">
    <text evidence="3">Belongs to the nicotinamide ribonucleoside (NR) uptake permease (TC 4.B.1) family.</text>
</comment>
<proteinExistence type="inferred from homology"/>
<keyword evidence="12" id="KW-1185">Reference proteome</keyword>
<evidence type="ECO:0000256" key="3">
    <source>
        <dbReference type="ARBA" id="ARBA00006669"/>
    </source>
</evidence>
<protein>
    <recommendedName>
        <fullName evidence="4">Nicotinamide riboside transporter PnuC</fullName>
    </recommendedName>
</protein>
<gene>
    <name evidence="11" type="primary">pnuC</name>
    <name evidence="11" type="ORF">AAC691_06900</name>
</gene>
<evidence type="ECO:0000256" key="10">
    <source>
        <dbReference type="SAM" id="Phobius"/>
    </source>
</evidence>
<organism evidence="11 12">
    <name type="scientific">Nguyenibacter vanlangensis</name>
    <dbReference type="NCBI Taxonomy" id="1216886"/>
    <lineage>
        <taxon>Bacteria</taxon>
        <taxon>Pseudomonadati</taxon>
        <taxon>Pseudomonadota</taxon>
        <taxon>Alphaproteobacteria</taxon>
        <taxon>Acetobacterales</taxon>
        <taxon>Acetobacteraceae</taxon>
        <taxon>Nguyenibacter</taxon>
    </lineage>
</organism>
<dbReference type="PANTHER" id="PTHR36122">
    <property type="entry name" value="NICOTINAMIDE RIBOSIDE TRANSPORTER PNUC"/>
    <property type="match status" value="1"/>
</dbReference>
<dbReference type="PANTHER" id="PTHR36122:SF2">
    <property type="entry name" value="NICOTINAMIDE RIBOSIDE TRANSPORTER PNUC"/>
    <property type="match status" value="1"/>
</dbReference>
<name>A0ABZ3D9M1_9PROT</name>
<feature type="transmembrane region" description="Helical" evidence="10">
    <location>
        <begin position="109"/>
        <end position="134"/>
    </location>
</feature>
<dbReference type="EMBL" id="CP152276">
    <property type="protein sequence ID" value="XAE44157.1"/>
    <property type="molecule type" value="Genomic_DNA"/>
</dbReference>
<dbReference type="Proteomes" id="UP001449795">
    <property type="component" value="Chromosome"/>
</dbReference>